<protein>
    <submittedName>
        <fullName evidence="2">Uncharacterized protein</fullName>
    </submittedName>
</protein>
<evidence type="ECO:0000313" key="2">
    <source>
        <dbReference type="EMBL" id="KAA8881893.1"/>
    </source>
</evidence>
<dbReference type="Proteomes" id="UP000323876">
    <property type="component" value="Unassembled WGS sequence"/>
</dbReference>
<dbReference type="EMBL" id="VXLC01000031">
    <property type="protein sequence ID" value="KAA8881893.1"/>
    <property type="molecule type" value="Genomic_DNA"/>
</dbReference>
<dbReference type="AlphaFoldDB" id="A0A5N0DYW5"/>
<feature type="transmembrane region" description="Helical" evidence="1">
    <location>
        <begin position="44"/>
        <end position="64"/>
    </location>
</feature>
<dbReference type="OrthoDB" id="4557710at2"/>
<keyword evidence="3" id="KW-1185">Reference proteome</keyword>
<reference evidence="2 3" key="1">
    <citation type="submission" date="2019-09" db="EMBL/GenBank/DDBJ databases">
        <authorList>
            <person name="Wang X."/>
        </authorList>
    </citation>
    <scope>NUCLEOTIDE SEQUENCE [LARGE SCALE GENOMIC DNA]</scope>
    <source>
        <strain evidence="2 3">CICC 11023</strain>
    </source>
</reference>
<proteinExistence type="predicted"/>
<gene>
    <name evidence="2" type="ORF">F3087_40200</name>
</gene>
<keyword evidence="1" id="KW-0812">Transmembrane</keyword>
<keyword evidence="1" id="KW-0472">Membrane</keyword>
<accession>A0A5N0DYW5</accession>
<organism evidence="2 3">
    <name type="scientific">Nocardia colli</name>
    <dbReference type="NCBI Taxonomy" id="2545717"/>
    <lineage>
        <taxon>Bacteria</taxon>
        <taxon>Bacillati</taxon>
        <taxon>Actinomycetota</taxon>
        <taxon>Actinomycetes</taxon>
        <taxon>Mycobacteriales</taxon>
        <taxon>Nocardiaceae</taxon>
        <taxon>Nocardia</taxon>
    </lineage>
</organism>
<comment type="caution">
    <text evidence="2">The sequence shown here is derived from an EMBL/GenBank/DDBJ whole genome shotgun (WGS) entry which is preliminary data.</text>
</comment>
<evidence type="ECO:0000256" key="1">
    <source>
        <dbReference type="SAM" id="Phobius"/>
    </source>
</evidence>
<keyword evidence="1" id="KW-1133">Transmembrane helix</keyword>
<feature type="transmembrane region" description="Helical" evidence="1">
    <location>
        <begin position="12"/>
        <end position="32"/>
    </location>
</feature>
<evidence type="ECO:0000313" key="3">
    <source>
        <dbReference type="Proteomes" id="UP000323876"/>
    </source>
</evidence>
<name>A0A5N0DYW5_9NOCA</name>
<dbReference type="RefSeq" id="WP_150407418.1">
    <property type="nucleotide sequence ID" value="NZ_VXLC01000031.1"/>
</dbReference>
<sequence>MNNTGAVLYNVMMYFRAFGLIGIAIAGMWAVFSEVGKGKENMSMLKTLSILAGTLVAAIVFIVLPTMVNYIRSDFSTIVPDHPIGGYR</sequence>